<keyword evidence="4 7" id="KW-0862">Zinc</keyword>
<dbReference type="Pfam" id="PF21176">
    <property type="entry name" value="RecR_HhH"/>
    <property type="match status" value="1"/>
</dbReference>
<dbReference type="SUPFAM" id="SSF111304">
    <property type="entry name" value="Recombination protein RecR"/>
    <property type="match status" value="1"/>
</dbReference>
<name>A0A9D1E2L5_9BACT</name>
<gene>
    <name evidence="7 9" type="primary">recR</name>
    <name evidence="9" type="ORF">IAC94_08615</name>
</gene>
<evidence type="ECO:0000256" key="6">
    <source>
        <dbReference type="ARBA" id="ARBA00023204"/>
    </source>
</evidence>
<dbReference type="PANTHER" id="PTHR30446:SF0">
    <property type="entry name" value="RECOMBINATION PROTEIN RECR"/>
    <property type="match status" value="1"/>
</dbReference>
<dbReference type="InterPro" id="IPR006171">
    <property type="entry name" value="TOPRIM_dom"/>
</dbReference>
<keyword evidence="2 7" id="KW-0227">DNA damage</keyword>
<proteinExistence type="inferred from homology"/>
<comment type="function">
    <text evidence="7">May play a role in DNA repair. It seems to be involved in an RecBC-independent recombinational process of DNA repair. It may act with RecF and RecO.</text>
</comment>
<dbReference type="InterPro" id="IPR015967">
    <property type="entry name" value="Rcmb_RecR_Znf"/>
</dbReference>
<keyword evidence="5 7" id="KW-0233">DNA recombination</keyword>
<dbReference type="HAMAP" id="MF_00017">
    <property type="entry name" value="RecR"/>
    <property type="match status" value="1"/>
</dbReference>
<feature type="zinc finger region" description="C4-type" evidence="7">
    <location>
        <begin position="56"/>
        <end position="71"/>
    </location>
</feature>
<dbReference type="InterPro" id="IPR000093">
    <property type="entry name" value="DNA_Rcmb_RecR"/>
</dbReference>
<dbReference type="PROSITE" id="PS01300">
    <property type="entry name" value="RECR"/>
    <property type="match status" value="1"/>
</dbReference>
<dbReference type="NCBIfam" id="TIGR00615">
    <property type="entry name" value="recR"/>
    <property type="match status" value="1"/>
</dbReference>
<sequence length="198" mass="21669">MMIPLLQEAVDALSSVPGIGKVTAMRMALFLLRRPEEETLRMGNALIRLRTEARYCRICNMLSEEEICPICADSRRDRSTILVVENIQDVMSIEETGEYNGVYHVLGGVISPMDGIGPDDLPLDSLVERASSPEVREVIIAIGKGMAGETTSFYINRLLARTGVRVTAIARGVGFGDDLENADSLTLGMSIKNRTPLL</sequence>
<dbReference type="GO" id="GO:0006310">
    <property type="term" value="P:DNA recombination"/>
    <property type="evidence" value="ECO:0007669"/>
    <property type="project" value="UniProtKB-UniRule"/>
</dbReference>
<dbReference type="GO" id="GO:0008270">
    <property type="term" value="F:zinc ion binding"/>
    <property type="evidence" value="ECO:0007669"/>
    <property type="project" value="UniProtKB-KW"/>
</dbReference>
<dbReference type="CDD" id="cd01025">
    <property type="entry name" value="TOPRIM_recR"/>
    <property type="match status" value="1"/>
</dbReference>
<organism evidence="9 10">
    <name type="scientific">Candidatus Coprenecus avistercoris</name>
    <dbReference type="NCBI Taxonomy" id="2840730"/>
    <lineage>
        <taxon>Bacteria</taxon>
        <taxon>Pseudomonadati</taxon>
        <taxon>Bacteroidota</taxon>
        <taxon>Bacteroidia</taxon>
        <taxon>Bacteroidales</taxon>
        <taxon>Rikenellaceae</taxon>
        <taxon>Rikenellaceae incertae sedis</taxon>
        <taxon>Candidatus Coprenecus</taxon>
    </lineage>
</organism>
<protein>
    <recommendedName>
        <fullName evidence="7">Recombination protein RecR</fullName>
    </recommendedName>
</protein>
<evidence type="ECO:0000256" key="3">
    <source>
        <dbReference type="ARBA" id="ARBA00022771"/>
    </source>
</evidence>
<dbReference type="Gene3D" id="1.10.8.420">
    <property type="entry name" value="RecR Domain 1"/>
    <property type="match status" value="1"/>
</dbReference>
<reference evidence="9" key="2">
    <citation type="journal article" date="2021" name="PeerJ">
        <title>Extensive microbial diversity within the chicken gut microbiome revealed by metagenomics and culture.</title>
        <authorList>
            <person name="Gilroy R."/>
            <person name="Ravi A."/>
            <person name="Getino M."/>
            <person name="Pursley I."/>
            <person name="Horton D.L."/>
            <person name="Alikhan N.F."/>
            <person name="Baker D."/>
            <person name="Gharbi K."/>
            <person name="Hall N."/>
            <person name="Watson M."/>
            <person name="Adriaenssens E.M."/>
            <person name="Foster-Nyarko E."/>
            <person name="Jarju S."/>
            <person name="Secka A."/>
            <person name="Antonio M."/>
            <person name="Oren A."/>
            <person name="Chaudhuri R.R."/>
            <person name="La Ragione R."/>
            <person name="Hildebrand F."/>
            <person name="Pallen M.J."/>
        </authorList>
    </citation>
    <scope>NUCLEOTIDE SEQUENCE</scope>
    <source>
        <strain evidence="9">ChiHjej13B12-12457</strain>
    </source>
</reference>
<evidence type="ECO:0000313" key="10">
    <source>
        <dbReference type="Proteomes" id="UP000886744"/>
    </source>
</evidence>
<evidence type="ECO:0000313" key="9">
    <source>
        <dbReference type="EMBL" id="HIR63560.1"/>
    </source>
</evidence>
<keyword evidence="6 7" id="KW-0234">DNA repair</keyword>
<evidence type="ECO:0000259" key="8">
    <source>
        <dbReference type="PROSITE" id="PS50880"/>
    </source>
</evidence>
<evidence type="ECO:0000256" key="5">
    <source>
        <dbReference type="ARBA" id="ARBA00023172"/>
    </source>
</evidence>
<dbReference type="Pfam" id="PF02132">
    <property type="entry name" value="RecR_ZnF"/>
    <property type="match status" value="1"/>
</dbReference>
<evidence type="ECO:0000256" key="7">
    <source>
        <dbReference type="HAMAP-Rule" id="MF_00017"/>
    </source>
</evidence>
<accession>A0A9D1E2L5</accession>
<dbReference type="Gene3D" id="3.40.1360.10">
    <property type="match status" value="1"/>
</dbReference>
<evidence type="ECO:0000256" key="4">
    <source>
        <dbReference type="ARBA" id="ARBA00022833"/>
    </source>
</evidence>
<comment type="similarity">
    <text evidence="7">Belongs to the RecR family.</text>
</comment>
<dbReference type="Pfam" id="PF13662">
    <property type="entry name" value="Toprim_4"/>
    <property type="match status" value="1"/>
</dbReference>
<dbReference type="Proteomes" id="UP000886744">
    <property type="component" value="Unassembled WGS sequence"/>
</dbReference>
<dbReference type="PROSITE" id="PS50880">
    <property type="entry name" value="TOPRIM"/>
    <property type="match status" value="1"/>
</dbReference>
<dbReference type="EMBL" id="DVHI01000103">
    <property type="protein sequence ID" value="HIR63560.1"/>
    <property type="molecule type" value="Genomic_DNA"/>
</dbReference>
<dbReference type="Pfam" id="PF21175">
    <property type="entry name" value="RecR_C"/>
    <property type="match status" value="1"/>
</dbReference>
<comment type="caution">
    <text evidence="9">The sequence shown here is derived from an EMBL/GenBank/DDBJ whole genome shotgun (WGS) entry which is preliminary data.</text>
</comment>
<keyword evidence="1 7" id="KW-0479">Metal-binding</keyword>
<dbReference type="InterPro" id="IPR023627">
    <property type="entry name" value="Rcmb_RecR"/>
</dbReference>
<evidence type="ECO:0000256" key="2">
    <source>
        <dbReference type="ARBA" id="ARBA00022763"/>
    </source>
</evidence>
<evidence type="ECO:0000256" key="1">
    <source>
        <dbReference type="ARBA" id="ARBA00022723"/>
    </source>
</evidence>
<dbReference type="PANTHER" id="PTHR30446">
    <property type="entry name" value="RECOMBINATION PROTEIN RECR"/>
    <property type="match status" value="1"/>
</dbReference>
<keyword evidence="3 7" id="KW-0863">Zinc-finger</keyword>
<dbReference type="GO" id="GO:0006281">
    <property type="term" value="P:DNA repair"/>
    <property type="evidence" value="ECO:0007669"/>
    <property type="project" value="UniProtKB-UniRule"/>
</dbReference>
<feature type="domain" description="Toprim" evidence="8">
    <location>
        <begin position="79"/>
        <end position="174"/>
    </location>
</feature>
<dbReference type="AlphaFoldDB" id="A0A9D1E2L5"/>
<dbReference type="GO" id="GO:0003677">
    <property type="term" value="F:DNA binding"/>
    <property type="evidence" value="ECO:0007669"/>
    <property type="project" value="UniProtKB-UniRule"/>
</dbReference>
<reference evidence="9" key="1">
    <citation type="submission" date="2020-10" db="EMBL/GenBank/DDBJ databases">
        <authorList>
            <person name="Gilroy R."/>
        </authorList>
    </citation>
    <scope>NUCLEOTIDE SEQUENCE</scope>
    <source>
        <strain evidence="9">ChiHjej13B12-12457</strain>
    </source>
</reference>
<dbReference type="InterPro" id="IPR034137">
    <property type="entry name" value="TOPRIM_RecR"/>
</dbReference>